<reference evidence="3" key="2">
    <citation type="journal article" date="2011" name="ISME J.">
        <title>RNA-seq reveals cooperative metabolic interactions between two termite-gut spirochete species in co-culture.</title>
        <authorList>
            <person name="Rosenthal A.Z."/>
            <person name="Matson E.G."/>
            <person name="Eldar A."/>
            <person name="Leadbetter J.R."/>
        </authorList>
    </citation>
    <scope>NUCLEOTIDE SEQUENCE [LARGE SCALE GENOMIC DNA]</scope>
    <source>
        <strain evidence="3">ZAS-9</strain>
    </source>
</reference>
<evidence type="ECO:0000313" key="4">
    <source>
        <dbReference type="Proteomes" id="UP000009222"/>
    </source>
</evidence>
<dbReference type="InterPro" id="IPR011990">
    <property type="entry name" value="TPR-like_helical_dom_sf"/>
</dbReference>
<feature type="region of interest" description="Disordered" evidence="1">
    <location>
        <begin position="76"/>
        <end position="108"/>
    </location>
</feature>
<keyword evidence="4" id="KW-1185">Reference proteome</keyword>
<evidence type="ECO:0000256" key="2">
    <source>
        <dbReference type="SAM" id="SignalP"/>
    </source>
</evidence>
<reference evidence="3" key="1">
    <citation type="submission" date="2009-12" db="EMBL/GenBank/DDBJ databases">
        <authorList>
            <person name="Tetu S.G."/>
            <person name="Matson E."/>
            <person name="Ren Q."/>
            <person name="Seshadri R."/>
            <person name="Elbourne L."/>
            <person name="Hassan K.A."/>
            <person name="Durkin A."/>
            <person name="Radune D."/>
            <person name="Mohamoud Y."/>
            <person name="Shay R."/>
            <person name="Jin S."/>
            <person name="Zhang X."/>
            <person name="Lucey K."/>
            <person name="Ballor N.R."/>
            <person name="Ottesen E."/>
            <person name="Rosenthal R."/>
            <person name="Allen A."/>
            <person name="Leadbetter J.R."/>
            <person name="Paulsen I.T."/>
        </authorList>
    </citation>
    <scope>NUCLEOTIDE SEQUENCE</scope>
    <source>
        <strain evidence="3">ZAS-9</strain>
    </source>
</reference>
<feature type="compositionally biased region" description="Low complexity" evidence="1">
    <location>
        <begin position="333"/>
        <end position="360"/>
    </location>
</feature>
<evidence type="ECO:0008006" key="5">
    <source>
        <dbReference type="Google" id="ProtNLM"/>
    </source>
</evidence>
<dbReference type="STRING" id="545695.TREAZ_2691"/>
<feature type="chain" id="PRO_5003329587" description="Outer membrane lipoprotein BamD-like domain-containing protein" evidence="2">
    <location>
        <begin position="18"/>
        <end position="490"/>
    </location>
</feature>
<dbReference type="Proteomes" id="UP000009222">
    <property type="component" value="Chromosome"/>
</dbReference>
<keyword evidence="2" id="KW-0732">Signal</keyword>
<dbReference type="AlphaFoldDB" id="F5YDS3"/>
<name>F5YDS3_LEAAZ</name>
<dbReference type="InParanoid" id="F5YDS3"/>
<proteinExistence type="predicted"/>
<dbReference type="KEGG" id="taz:TREAZ_2691"/>
<feature type="compositionally biased region" description="Pro residues" evidence="1">
    <location>
        <begin position="127"/>
        <end position="148"/>
    </location>
</feature>
<evidence type="ECO:0000256" key="1">
    <source>
        <dbReference type="SAM" id="MobiDB-lite"/>
    </source>
</evidence>
<dbReference type="eggNOG" id="COG4105">
    <property type="taxonomic scope" value="Bacteria"/>
</dbReference>
<feature type="region of interest" description="Disordered" evidence="1">
    <location>
        <begin position="15"/>
        <end position="55"/>
    </location>
</feature>
<dbReference type="HOGENOM" id="CLU_556578_0_0_12"/>
<dbReference type="Gene3D" id="1.25.40.10">
    <property type="entry name" value="Tetratricopeptide repeat domain"/>
    <property type="match status" value="1"/>
</dbReference>
<sequence>MLLGLLFLAAACKSAPAPDDAGPEILTPLTVPDAGDTVLEDANAPPLEIPELTGALPEVPEITADLPEEFLQEGDGGDAAALEEPPSLDLPETAVPPPSPNDNAPAIAALPDVPAPAIQETAAVPPVLPRQEPPVPKPAEPPKAPPPGTSAESKGRGSPPEPPSFLRIPEPVTPPPVREVMPITPLPELPARTPPAAVDENVVFSRTVRATVGQLVEIPFRGTGWVYLGELGSRRGLSYDSRRLDQEGQSFIFRAEAVGTYALKFYKQDFIRDYILNDYVQVIVGEAPDSSGIGWFNPPIDRGRVVAEPRWPTIESGPTGTAPALPETPVAETPQAVPQTQQPAVQTPPAAAVPSPLAAPAQPPAPTRPVVSDDGIAPVPQATASGSPAQSLPPDSSPADYVTRAKQEYDAGRVGSALSVLDQLRQQYTSLTDEALWLYGQLLEANSPGRDIRLALEYYRRLIREYPQSPRVPEAQQRISYLERYYFNLR</sequence>
<gene>
    <name evidence="3" type="ordered locus">TREAZ_2691</name>
</gene>
<feature type="region of interest" description="Disordered" evidence="1">
    <location>
        <begin position="127"/>
        <end position="194"/>
    </location>
</feature>
<protein>
    <recommendedName>
        <fullName evidence="5">Outer membrane lipoprotein BamD-like domain-containing protein</fullName>
    </recommendedName>
</protein>
<dbReference type="EMBL" id="CP001841">
    <property type="protein sequence ID" value="AEF81739.1"/>
    <property type="molecule type" value="Genomic_DNA"/>
</dbReference>
<evidence type="ECO:0000313" key="3">
    <source>
        <dbReference type="EMBL" id="AEF81739.1"/>
    </source>
</evidence>
<feature type="compositionally biased region" description="Polar residues" evidence="1">
    <location>
        <begin position="382"/>
        <end position="394"/>
    </location>
</feature>
<organism evidence="3 4">
    <name type="scientific">Leadbettera azotonutricia (strain ATCC BAA-888 / DSM 13862 / ZAS-9)</name>
    <name type="common">Treponema azotonutricium</name>
    <dbReference type="NCBI Taxonomy" id="545695"/>
    <lineage>
        <taxon>Bacteria</taxon>
        <taxon>Pseudomonadati</taxon>
        <taxon>Spirochaetota</taxon>
        <taxon>Spirochaetia</taxon>
        <taxon>Spirochaetales</taxon>
        <taxon>Breznakiellaceae</taxon>
        <taxon>Leadbettera</taxon>
    </lineage>
</organism>
<accession>F5YDS3</accession>
<feature type="signal peptide" evidence="2">
    <location>
        <begin position="1"/>
        <end position="17"/>
    </location>
</feature>
<feature type="region of interest" description="Disordered" evidence="1">
    <location>
        <begin position="311"/>
        <end position="400"/>
    </location>
</feature>